<accession>A0AAV9JF98</accession>
<feature type="compositionally biased region" description="Pro residues" evidence="2">
    <location>
        <begin position="39"/>
        <end position="65"/>
    </location>
</feature>
<dbReference type="GO" id="GO:0003968">
    <property type="term" value="F:RNA-directed RNA polymerase activity"/>
    <property type="evidence" value="ECO:0007669"/>
    <property type="project" value="UniProtKB-KW"/>
</dbReference>
<comment type="caution">
    <text evidence="4">The sequence shown here is derived from an EMBL/GenBank/DDBJ whole genome shotgun (WGS) entry which is preliminary data.</text>
</comment>
<dbReference type="InterPro" id="IPR007855">
    <property type="entry name" value="RDRP"/>
</dbReference>
<dbReference type="GO" id="GO:0031380">
    <property type="term" value="C:nuclear RNA-directed RNA polymerase complex"/>
    <property type="evidence" value="ECO:0007669"/>
    <property type="project" value="TreeGrafter"/>
</dbReference>
<proteinExistence type="inferred from homology"/>
<evidence type="ECO:0000259" key="3">
    <source>
        <dbReference type="Pfam" id="PF05183"/>
    </source>
</evidence>
<gene>
    <name evidence="4" type="ORF">LTR36_005599</name>
</gene>
<sequence>MVLSPKRQISPAGPTTPKRPTLPPHLRPNTTPPHLRPHVTPPSPQPNGTPPHPRPNGTPPHPCPRPTVTTAHLRPDLTPPQQNVPPRPSLMNRPLPWANAAELKVQLKRLPDGWGTLQVYNLLRHLGNLDRIEVNLSRGERFVNGYVIFRPAPQNAHWIYRGLTITDQHGIHQIETFTDWSPRRTGRTNCASPERKSLSCVPSPMTQLDAGMMQTEEHMLIMFTARPISGAPLTAAVKMERNMLEVLFGVETHGDRVVTRKFKLCMNFSQIRHASELSSRDGSMAFLLTMEMPPLLFRQTTEVDDTHDKKVLAWNESQTWFRQTGIDERPHDSSTITQLRKDSVILDVGRWLTYRFAFSDTEADRATFQSIGKALIDHNVPLTSMSQAVFTSGKVQDLWAWSDDPTQLIVDGSSASVLSDLHMMGAPLLQLEFSVRYQLEVCLSHGVFRECNMRPDFLSKLATIEAARAAKLLEKAADDKKRFHDPMDVFRLQGQVSVRQKKIPRYCAMVPAAVVTPTTIYFTTPVMETSNRVIREFRQYGDRFLRVKFTDERYKGRIMTGDGNTMDEVLTRVYRTMKNGIRIGGRHYDFLAFGNAQFREHGAYFFSSVGTVTADKIRQWMGNFTKIQVVAKYASRIGQCFSTTRAMSIGVKIEPIPDIERNGFCFTDGVGKISPFLAQMIADEFGLPNSSTDYPSVFQFRLGGCKGVLAVDPAIKGQVVQIRPSQEKFPAKYHGLEICRTSQFSSANLNVQIILVLNALGVKDEAFRKKMRETLSDLLAAMTDERKATEQLHRNIDFSQTTLVLADMIYDGFMTGSEPFMISCLRLWHSWMVKYLKEKARIPVEHGAFIIGCVDETATLKGHYYTTHGPHLQLSDPASLPEVFLQIPVPEGKGKYRIIEGVCVLARNPSLHPGDIRVVRAVDAPKLHHLRNCVVLPQTGDRDLGNMCSGGDLDGDDYLVMWDSELIPEEWNHAPMDYEAPPPVVSDGPVTVDAITSFFVNHMKNDNLGRIAMAHRYWADAKEEGVKNQNCLDLAQLHSMAVDYAKTGVAATMPKQLHVRRYPHWAEKRNTYQSTKVLGQLYDMVQRKDFHAAWDLPFEKRILDAYELSDELLHSALGVKLQYDEAVRRVMAQHGIKTEFEVYTTFVLRHDSDIGDYKFAETLAETVSGLKQCHQELCYEKAGTTARERDWAKMGPFIAAMYAVTARQVTAALAANNETRLVGGQLEFVRETKFDNMPFMSYPWIFAKELGHIATKRSPTAAMAVMQSTTLPRKTVSKKTNMELLGDDFVLEPLQDVSTAEGIVHEGDVLNIHHKEDVVTHANTHSLAHGAGPVSSFPAAQVTASVTTVSDEQQSADKEPEAHTNGMLFGLSGEAHSTSVHDAPSKTVAPPVAPRSAEQPSTGLAAQQVTESGEEVDAEEVGVEGEEVVIAPEEQGSALDALHKLVGF</sequence>
<dbReference type="PANTHER" id="PTHR23079">
    <property type="entry name" value="RNA-DEPENDENT RNA POLYMERASE"/>
    <property type="match status" value="1"/>
</dbReference>
<keyword evidence="1" id="KW-0696">RNA-directed RNA polymerase</keyword>
<dbReference type="EMBL" id="JAVFHQ010000032">
    <property type="protein sequence ID" value="KAK4543456.1"/>
    <property type="molecule type" value="Genomic_DNA"/>
</dbReference>
<feature type="domain" description="RDRP core" evidence="3">
    <location>
        <begin position="515"/>
        <end position="1085"/>
    </location>
</feature>
<dbReference type="EC" id="2.7.7.48" evidence="1"/>
<feature type="compositionally biased region" description="Polar residues" evidence="2">
    <location>
        <begin position="1343"/>
        <end position="1353"/>
    </location>
</feature>
<dbReference type="GO" id="GO:0003723">
    <property type="term" value="F:RNA binding"/>
    <property type="evidence" value="ECO:0007669"/>
    <property type="project" value="UniProtKB-KW"/>
</dbReference>
<evidence type="ECO:0000313" key="5">
    <source>
        <dbReference type="Proteomes" id="UP001324427"/>
    </source>
</evidence>
<protein>
    <recommendedName>
        <fullName evidence="1">RNA-dependent RNA polymerase</fullName>
        <ecNumber evidence="1">2.7.7.48</ecNumber>
    </recommendedName>
</protein>
<feature type="compositionally biased region" description="Acidic residues" evidence="2">
    <location>
        <begin position="1412"/>
        <end position="1423"/>
    </location>
</feature>
<reference evidence="4 5" key="1">
    <citation type="submission" date="2021-11" db="EMBL/GenBank/DDBJ databases">
        <title>Black yeast isolated from Biological Soil Crust.</title>
        <authorList>
            <person name="Kurbessoian T."/>
        </authorList>
    </citation>
    <scope>NUCLEOTIDE SEQUENCE [LARGE SCALE GENOMIC DNA]</scope>
    <source>
        <strain evidence="4 5">CCFEE 5522</strain>
    </source>
</reference>
<evidence type="ECO:0000313" key="4">
    <source>
        <dbReference type="EMBL" id="KAK4543456.1"/>
    </source>
</evidence>
<organism evidence="4 5">
    <name type="scientific">Oleoguttula mirabilis</name>
    <dbReference type="NCBI Taxonomy" id="1507867"/>
    <lineage>
        <taxon>Eukaryota</taxon>
        <taxon>Fungi</taxon>
        <taxon>Dikarya</taxon>
        <taxon>Ascomycota</taxon>
        <taxon>Pezizomycotina</taxon>
        <taxon>Dothideomycetes</taxon>
        <taxon>Dothideomycetidae</taxon>
        <taxon>Mycosphaerellales</taxon>
        <taxon>Teratosphaeriaceae</taxon>
        <taxon>Oleoguttula</taxon>
    </lineage>
</organism>
<dbReference type="GO" id="GO:0030422">
    <property type="term" value="P:siRNA processing"/>
    <property type="evidence" value="ECO:0007669"/>
    <property type="project" value="TreeGrafter"/>
</dbReference>
<feature type="compositionally biased region" description="Polar residues" evidence="2">
    <location>
        <begin position="1398"/>
        <end position="1408"/>
    </location>
</feature>
<name>A0AAV9JF98_9PEZI</name>
<dbReference type="InterPro" id="IPR057596">
    <property type="entry name" value="RDRP_core"/>
</dbReference>
<keyword evidence="1" id="KW-0694">RNA-binding</keyword>
<feature type="region of interest" description="Disordered" evidence="2">
    <location>
        <begin position="1343"/>
        <end position="1423"/>
    </location>
</feature>
<comment type="similarity">
    <text evidence="1">Belongs to the RdRP family.</text>
</comment>
<comment type="catalytic activity">
    <reaction evidence="1">
        <text>RNA(n) + a ribonucleoside 5'-triphosphate = RNA(n+1) + diphosphate</text>
        <dbReference type="Rhea" id="RHEA:21248"/>
        <dbReference type="Rhea" id="RHEA-COMP:14527"/>
        <dbReference type="Rhea" id="RHEA-COMP:17342"/>
        <dbReference type="ChEBI" id="CHEBI:33019"/>
        <dbReference type="ChEBI" id="CHEBI:61557"/>
        <dbReference type="ChEBI" id="CHEBI:140395"/>
        <dbReference type="EC" id="2.7.7.48"/>
    </reaction>
</comment>
<feature type="region of interest" description="Disordered" evidence="2">
    <location>
        <begin position="1"/>
        <end position="93"/>
    </location>
</feature>
<keyword evidence="1" id="KW-0548">Nucleotidyltransferase</keyword>
<dbReference type="Pfam" id="PF05183">
    <property type="entry name" value="RdRP"/>
    <property type="match status" value="1"/>
</dbReference>
<keyword evidence="1" id="KW-0808">Transferase</keyword>
<keyword evidence="5" id="KW-1185">Reference proteome</keyword>
<evidence type="ECO:0000256" key="2">
    <source>
        <dbReference type="SAM" id="MobiDB-lite"/>
    </source>
</evidence>
<dbReference type="PANTHER" id="PTHR23079:SF55">
    <property type="entry name" value="RNA-DIRECTED RNA POLYMERASE"/>
    <property type="match status" value="1"/>
</dbReference>
<dbReference type="Proteomes" id="UP001324427">
    <property type="component" value="Unassembled WGS sequence"/>
</dbReference>
<evidence type="ECO:0000256" key="1">
    <source>
        <dbReference type="RuleBase" id="RU363098"/>
    </source>
</evidence>